<protein>
    <submittedName>
        <fullName evidence="1">Uncharacterized protein</fullName>
    </submittedName>
</protein>
<name>A0A413SVH3_9BACT</name>
<accession>A0A413SVH3</accession>
<gene>
    <name evidence="1" type="ORF">DW921_14615</name>
</gene>
<reference evidence="1 2" key="1">
    <citation type="submission" date="2018-08" db="EMBL/GenBank/DDBJ databases">
        <title>A genome reference for cultivated species of the human gut microbiota.</title>
        <authorList>
            <person name="Zou Y."/>
            <person name="Xue W."/>
            <person name="Luo G."/>
        </authorList>
    </citation>
    <scope>NUCLEOTIDE SEQUENCE [LARGE SCALE GENOMIC DNA]</scope>
    <source>
        <strain evidence="1 2">AM42-38</strain>
    </source>
</reference>
<evidence type="ECO:0000313" key="2">
    <source>
        <dbReference type="Proteomes" id="UP000283855"/>
    </source>
</evidence>
<comment type="caution">
    <text evidence="1">The sequence shown here is derived from an EMBL/GenBank/DDBJ whole genome shotgun (WGS) entry which is preliminary data.</text>
</comment>
<sequence>MKIDQFPKGNQKTSIWKSINFHKESHVKIRKICEKEDRCHQESSPLLSFFMKTGQPAGKQCPLTPFHFSGKEKQPLSLKKNYINNIQQ</sequence>
<dbReference type="EMBL" id="QSFT01000052">
    <property type="protein sequence ID" value="RHA72974.1"/>
    <property type="molecule type" value="Genomic_DNA"/>
</dbReference>
<dbReference type="AlphaFoldDB" id="A0A413SVH3"/>
<evidence type="ECO:0000313" key="1">
    <source>
        <dbReference type="EMBL" id="RHA72974.1"/>
    </source>
</evidence>
<proteinExistence type="predicted"/>
<dbReference type="Proteomes" id="UP000283855">
    <property type="component" value="Unassembled WGS sequence"/>
</dbReference>
<organism evidence="1 2">
    <name type="scientific">Phocaeicola coprophilus</name>
    <dbReference type="NCBI Taxonomy" id="387090"/>
    <lineage>
        <taxon>Bacteria</taxon>
        <taxon>Pseudomonadati</taxon>
        <taxon>Bacteroidota</taxon>
        <taxon>Bacteroidia</taxon>
        <taxon>Bacteroidales</taxon>
        <taxon>Bacteroidaceae</taxon>
        <taxon>Phocaeicola</taxon>
    </lineage>
</organism>